<evidence type="ECO:0000313" key="8">
    <source>
        <dbReference type="EMBL" id="MDQ7918336.1"/>
    </source>
</evidence>
<evidence type="ECO:0000256" key="6">
    <source>
        <dbReference type="ARBA" id="ARBA00022825"/>
    </source>
</evidence>
<gene>
    <name evidence="8" type="ORF">RBU60_12195</name>
</gene>
<dbReference type="SUPFAM" id="SSF50494">
    <property type="entry name" value="Trypsin-like serine proteases"/>
    <property type="match status" value="1"/>
</dbReference>
<comment type="caution">
    <text evidence="8">The sequence shown here is derived from an EMBL/GenBank/DDBJ whole genome shotgun (WGS) entry which is preliminary data.</text>
</comment>
<evidence type="ECO:0000256" key="1">
    <source>
        <dbReference type="ARBA" id="ARBA00010491"/>
    </source>
</evidence>
<keyword evidence="5 7" id="KW-0378">Hydrolase</keyword>
<dbReference type="PANTHER" id="PTHR38469:SF1">
    <property type="entry name" value="PERIPLASMIC PEPTIDASE SUBFAMILY S1B"/>
    <property type="match status" value="1"/>
</dbReference>
<keyword evidence="6 7" id="KW-0720">Serine protease</keyword>
<reference evidence="8 9" key="1">
    <citation type="submission" date="2023-08" db="EMBL/GenBank/DDBJ databases">
        <title>Mesonia sp. MT50, isolated from deep-sea sediment of the Mariana Trench.</title>
        <authorList>
            <person name="Fu H."/>
        </authorList>
    </citation>
    <scope>NUCLEOTIDE SEQUENCE [LARGE SCALE GENOMIC DNA]</scope>
    <source>
        <strain evidence="8 9">MT50</strain>
    </source>
</reference>
<protein>
    <recommendedName>
        <fullName evidence="7">Dipeptidyl-peptidase</fullName>
        <ecNumber evidence="7">3.4.14.-</ecNumber>
    </recommendedName>
</protein>
<dbReference type="InterPro" id="IPR019500">
    <property type="entry name" value="Pep_S46"/>
</dbReference>
<evidence type="ECO:0000256" key="5">
    <source>
        <dbReference type="ARBA" id="ARBA00022801"/>
    </source>
</evidence>
<evidence type="ECO:0000256" key="3">
    <source>
        <dbReference type="ARBA" id="ARBA00022670"/>
    </source>
</evidence>
<evidence type="ECO:0000256" key="4">
    <source>
        <dbReference type="ARBA" id="ARBA00022729"/>
    </source>
</evidence>
<dbReference type="PANTHER" id="PTHR38469">
    <property type="entry name" value="PERIPLASMIC PEPTIDASE SUBFAMILY S1B"/>
    <property type="match status" value="1"/>
</dbReference>
<dbReference type="InterPro" id="IPR009003">
    <property type="entry name" value="Peptidase_S1_PA"/>
</dbReference>
<dbReference type="EMBL" id="JAVHUL010000039">
    <property type="protein sequence ID" value="MDQ7918336.1"/>
    <property type="molecule type" value="Genomic_DNA"/>
</dbReference>
<dbReference type="EC" id="3.4.14.-" evidence="7"/>
<sequence>MMKLIRLFIFLLAFPMFAQQGGMWIPSLLEGMNETEMQNLGMKMSAEDIYSVNESSLKDAVPHFNGGCTSEVISPKGLLLTNHHCGYGQIQSHSTVENDYLADGFWAMNLNDELANPGMTVTFIVEITDVTQKVLQGTKNASSEEERQQMIAKNKQNVVETSSKEKWQTNRVSTFFDGNQFMLFRVETFKDIRLVGAPPSSVGKYGSDSDNWMWPRHTGDFSLFRIYADKNNRPAEFSKDNVPYTPKHYLPVSLDGVAEDDFTLVFGFPGTTDEYLPAVAVEQLVETINPARIGLREVALKEQDVFMRKDQQIKIQYASKYSRIANYYKKWIGESQGLTKTDAVGIKKAQEKEFMQRVKAKGLEKQYGTILSDFDKAYAEFKDYDLAYNLFSEAFVRNVELLRNGFQLYQLEQALETRGEQSFTDRKANLLEDFKSSYKDYSAKVDENVFEKVIEFYADHMPEQFLTEGLQQRNKAQLTEEIYGKSALTNYASIEKLMEGNPEEVIQRLNEDPGYAFVKEQAQKFYNEVLPMYRSKRMEIDALQKEYMTAIVELSPKDARIFPNANGTLRVTYGQVKGYSPKDAINYEPVTYLEGVMEKYVEDDYEFDVPQKLIDLYKKKDYGPYAENGKMPVNFIGTNHTTGGNSGSPVIDAHGNLIGLNFDRVWEGTMSDIYYDPVISRNIMVDARYILFIIDKYAGASHLIEEMKLVHPKQNKVSKKKKRKSKKR</sequence>
<feature type="signal peptide" evidence="7">
    <location>
        <begin position="1"/>
        <end position="18"/>
    </location>
</feature>
<keyword evidence="9" id="KW-1185">Reference proteome</keyword>
<accession>A0ABU1A4W5</accession>
<comment type="similarity">
    <text evidence="1 7">Belongs to the peptidase S46 family.</text>
</comment>
<organism evidence="8 9">
    <name type="scientific">Mesonia profundi</name>
    <dbReference type="NCBI Taxonomy" id="3070998"/>
    <lineage>
        <taxon>Bacteria</taxon>
        <taxon>Pseudomonadati</taxon>
        <taxon>Bacteroidota</taxon>
        <taxon>Flavobacteriia</taxon>
        <taxon>Flavobacteriales</taxon>
        <taxon>Flavobacteriaceae</taxon>
        <taxon>Mesonia</taxon>
    </lineage>
</organism>
<name>A0ABU1A4W5_9FLAO</name>
<evidence type="ECO:0000256" key="2">
    <source>
        <dbReference type="ARBA" id="ARBA00022438"/>
    </source>
</evidence>
<evidence type="ECO:0000313" key="9">
    <source>
        <dbReference type="Proteomes" id="UP001230915"/>
    </source>
</evidence>
<evidence type="ECO:0000256" key="7">
    <source>
        <dbReference type="RuleBase" id="RU366067"/>
    </source>
</evidence>
<dbReference type="Proteomes" id="UP001230915">
    <property type="component" value="Unassembled WGS sequence"/>
</dbReference>
<keyword evidence="3 7" id="KW-0645">Protease</keyword>
<proteinExistence type="inferred from homology"/>
<feature type="chain" id="PRO_5044954530" description="Dipeptidyl-peptidase" evidence="7">
    <location>
        <begin position="19"/>
        <end position="728"/>
    </location>
</feature>
<comment type="function">
    <text evidence="7">Catalyzes the removal of dipeptides from the N-terminus of oligopeptides.</text>
</comment>
<keyword evidence="2 7" id="KW-0031">Aminopeptidase</keyword>
<keyword evidence="4 7" id="KW-0732">Signal</keyword>
<dbReference type="Pfam" id="PF10459">
    <property type="entry name" value="Peptidase_S46"/>
    <property type="match status" value="1"/>
</dbReference>